<keyword evidence="1" id="KW-0812">Transmembrane</keyword>
<reference evidence="2 3" key="1">
    <citation type="journal article" date="2016" name="Nat. Commun.">
        <title>Thousands of microbial genomes shed light on interconnected biogeochemical processes in an aquifer system.</title>
        <authorList>
            <person name="Anantharaman K."/>
            <person name="Brown C.T."/>
            <person name="Hug L.A."/>
            <person name="Sharon I."/>
            <person name="Castelle C.J."/>
            <person name="Probst A.J."/>
            <person name="Thomas B.C."/>
            <person name="Singh A."/>
            <person name="Wilkins M.J."/>
            <person name="Karaoz U."/>
            <person name="Brodie E.L."/>
            <person name="Williams K.H."/>
            <person name="Hubbard S.S."/>
            <person name="Banfield J.F."/>
        </authorList>
    </citation>
    <scope>NUCLEOTIDE SEQUENCE [LARGE SCALE GENOMIC DNA]</scope>
</reference>
<evidence type="ECO:0000256" key="1">
    <source>
        <dbReference type="SAM" id="Phobius"/>
    </source>
</evidence>
<dbReference type="AlphaFoldDB" id="A0A1F5HMG8"/>
<accession>A0A1F5HMG8</accession>
<protein>
    <submittedName>
        <fullName evidence="2">Uncharacterized protein</fullName>
    </submittedName>
</protein>
<sequence>MKNKKGFSTIVIIAIVAILIAIGIFMVVKKGTNFNIYNKQGPQVTQTQQPQASPIQNSSDLNVTSADLDNTDLDGIDAELNQIDADASTF</sequence>
<dbReference type="EMBL" id="MFBQ01000007">
    <property type="protein sequence ID" value="OGE05304.1"/>
    <property type="molecule type" value="Genomic_DNA"/>
</dbReference>
<comment type="caution">
    <text evidence="2">The sequence shown here is derived from an EMBL/GenBank/DDBJ whole genome shotgun (WGS) entry which is preliminary data.</text>
</comment>
<proteinExistence type="predicted"/>
<keyword evidence="1" id="KW-1133">Transmembrane helix</keyword>
<evidence type="ECO:0000313" key="2">
    <source>
        <dbReference type="EMBL" id="OGE05304.1"/>
    </source>
</evidence>
<name>A0A1F5HMG8_9BACT</name>
<dbReference type="STRING" id="1797727.A3B51_02720"/>
<keyword evidence="1" id="KW-0472">Membrane</keyword>
<feature type="transmembrane region" description="Helical" evidence="1">
    <location>
        <begin position="6"/>
        <end position="28"/>
    </location>
</feature>
<gene>
    <name evidence="2" type="ORF">A3B51_02720</name>
</gene>
<organism evidence="2 3">
    <name type="scientific">Candidatus Curtissbacteria bacterium RIFCSPLOWO2_01_FULL_41_18</name>
    <dbReference type="NCBI Taxonomy" id="1797727"/>
    <lineage>
        <taxon>Bacteria</taxon>
        <taxon>Candidatus Curtissiibacteriota</taxon>
    </lineage>
</organism>
<evidence type="ECO:0000313" key="3">
    <source>
        <dbReference type="Proteomes" id="UP000176780"/>
    </source>
</evidence>
<dbReference type="Proteomes" id="UP000176780">
    <property type="component" value="Unassembled WGS sequence"/>
</dbReference>